<dbReference type="GO" id="GO:0008395">
    <property type="term" value="F:steroid hydroxylase activity"/>
    <property type="evidence" value="ECO:0007669"/>
    <property type="project" value="TreeGrafter"/>
</dbReference>
<comment type="caution">
    <text evidence="11">The sequence shown here is derived from an EMBL/GenBank/DDBJ whole genome shotgun (WGS) entry which is preliminary data.</text>
</comment>
<dbReference type="PANTHER" id="PTHR24302">
    <property type="entry name" value="CYTOCHROME P450 FAMILY 3"/>
    <property type="match status" value="1"/>
</dbReference>
<dbReference type="InterPro" id="IPR036396">
    <property type="entry name" value="Cyt_P450_sf"/>
</dbReference>
<evidence type="ECO:0000256" key="8">
    <source>
        <dbReference type="ARBA" id="ARBA00043906"/>
    </source>
</evidence>
<comment type="cofactor">
    <cofactor evidence="1 9">
        <name>heme</name>
        <dbReference type="ChEBI" id="CHEBI:30413"/>
    </cofactor>
</comment>
<name>A0AA36CA96_9BILA</name>
<dbReference type="GO" id="GO:0020037">
    <property type="term" value="F:heme binding"/>
    <property type="evidence" value="ECO:0007669"/>
    <property type="project" value="InterPro"/>
</dbReference>
<evidence type="ECO:0000313" key="12">
    <source>
        <dbReference type="Proteomes" id="UP001177023"/>
    </source>
</evidence>
<evidence type="ECO:0000256" key="2">
    <source>
        <dbReference type="ARBA" id="ARBA00010617"/>
    </source>
</evidence>
<keyword evidence="3 9" id="KW-0349">Heme</keyword>
<keyword evidence="7 10" id="KW-0503">Monooxygenase</keyword>
<evidence type="ECO:0000256" key="9">
    <source>
        <dbReference type="PIRSR" id="PIRSR602401-1"/>
    </source>
</evidence>
<dbReference type="PROSITE" id="PS00086">
    <property type="entry name" value="CYTOCHROME_P450"/>
    <property type="match status" value="1"/>
</dbReference>
<evidence type="ECO:0000256" key="4">
    <source>
        <dbReference type="ARBA" id="ARBA00022723"/>
    </source>
</evidence>
<dbReference type="InterPro" id="IPR017972">
    <property type="entry name" value="Cyt_P450_CS"/>
</dbReference>
<dbReference type="Proteomes" id="UP001177023">
    <property type="component" value="Unassembled WGS sequence"/>
</dbReference>
<dbReference type="CDD" id="cd11055">
    <property type="entry name" value="CYP3A-like"/>
    <property type="match status" value="1"/>
</dbReference>
<organism evidence="11 12">
    <name type="scientific">Mesorhabditis spiculigera</name>
    <dbReference type="NCBI Taxonomy" id="96644"/>
    <lineage>
        <taxon>Eukaryota</taxon>
        <taxon>Metazoa</taxon>
        <taxon>Ecdysozoa</taxon>
        <taxon>Nematoda</taxon>
        <taxon>Chromadorea</taxon>
        <taxon>Rhabditida</taxon>
        <taxon>Rhabditina</taxon>
        <taxon>Rhabditomorpha</taxon>
        <taxon>Rhabditoidea</taxon>
        <taxon>Rhabditidae</taxon>
        <taxon>Mesorhabditinae</taxon>
        <taxon>Mesorhabditis</taxon>
    </lineage>
</organism>
<keyword evidence="5 10" id="KW-0560">Oxidoreductase</keyword>
<dbReference type="InterPro" id="IPR002401">
    <property type="entry name" value="Cyt_P450_E_grp-I"/>
</dbReference>
<dbReference type="SUPFAM" id="SSF48264">
    <property type="entry name" value="Cytochrome P450"/>
    <property type="match status" value="1"/>
</dbReference>
<proteinExistence type="inferred from homology"/>
<dbReference type="Gene3D" id="1.10.630.10">
    <property type="entry name" value="Cytochrome P450"/>
    <property type="match status" value="1"/>
</dbReference>
<evidence type="ECO:0000313" key="11">
    <source>
        <dbReference type="EMBL" id="CAJ0564627.1"/>
    </source>
</evidence>
<evidence type="ECO:0000256" key="7">
    <source>
        <dbReference type="ARBA" id="ARBA00023033"/>
    </source>
</evidence>
<dbReference type="PRINTS" id="PR00385">
    <property type="entry name" value="P450"/>
</dbReference>
<accession>A0AA36CA96</accession>
<dbReference type="InterPro" id="IPR001128">
    <property type="entry name" value="Cyt_P450"/>
</dbReference>
<evidence type="ECO:0000256" key="1">
    <source>
        <dbReference type="ARBA" id="ARBA00001971"/>
    </source>
</evidence>
<dbReference type="InterPro" id="IPR050705">
    <property type="entry name" value="Cytochrome_P450_3A"/>
</dbReference>
<dbReference type="Pfam" id="PF00067">
    <property type="entry name" value="p450"/>
    <property type="match status" value="1"/>
</dbReference>
<dbReference type="EMBL" id="CATQJA010000898">
    <property type="protein sequence ID" value="CAJ0564627.1"/>
    <property type="molecule type" value="Genomic_DNA"/>
</dbReference>
<evidence type="ECO:0000256" key="6">
    <source>
        <dbReference type="ARBA" id="ARBA00023004"/>
    </source>
</evidence>
<comment type="function">
    <text evidence="8">Cytochromes P450 are a group of heme-thiolate monooxygenases. They oxidize a variety of structurally unrelated compounds, including steroids, fatty acids, and xenobiotics.</text>
</comment>
<keyword evidence="4 9" id="KW-0479">Metal-binding</keyword>
<evidence type="ECO:0000256" key="10">
    <source>
        <dbReference type="RuleBase" id="RU000461"/>
    </source>
</evidence>
<dbReference type="PANTHER" id="PTHR24302:SF15">
    <property type="entry name" value="FATTY-ACID PEROXYGENASE"/>
    <property type="match status" value="1"/>
</dbReference>
<gene>
    <name evidence="11" type="ORF">MSPICULIGERA_LOCUS3301</name>
</gene>
<dbReference type="FunFam" id="1.10.630.10:FF:000182">
    <property type="entry name" value="Cytochrome P450 3A4"/>
    <property type="match status" value="1"/>
</dbReference>
<keyword evidence="6 9" id="KW-0408">Iron</keyword>
<reference evidence="11" key="1">
    <citation type="submission" date="2023-06" db="EMBL/GenBank/DDBJ databases">
        <authorList>
            <person name="Delattre M."/>
        </authorList>
    </citation>
    <scope>NUCLEOTIDE SEQUENCE</scope>
    <source>
        <strain evidence="11">AF72</strain>
    </source>
</reference>
<evidence type="ECO:0000256" key="3">
    <source>
        <dbReference type="ARBA" id="ARBA00022617"/>
    </source>
</evidence>
<dbReference type="PRINTS" id="PR00463">
    <property type="entry name" value="EP450I"/>
</dbReference>
<protein>
    <recommendedName>
        <fullName evidence="13">Cytochrome P450</fullName>
    </recommendedName>
</protein>
<dbReference type="GO" id="GO:0016705">
    <property type="term" value="F:oxidoreductase activity, acting on paired donors, with incorporation or reduction of molecular oxygen"/>
    <property type="evidence" value="ECO:0007669"/>
    <property type="project" value="InterPro"/>
</dbReference>
<feature type="binding site" description="axial binding residue" evidence="9">
    <location>
        <position position="455"/>
    </location>
    <ligand>
        <name>heme</name>
        <dbReference type="ChEBI" id="CHEBI:30413"/>
    </ligand>
    <ligandPart>
        <name>Fe</name>
        <dbReference type="ChEBI" id="CHEBI:18248"/>
    </ligandPart>
</feature>
<evidence type="ECO:0000256" key="5">
    <source>
        <dbReference type="ARBA" id="ARBA00023002"/>
    </source>
</evidence>
<feature type="non-terminal residue" evidence="11">
    <location>
        <position position="1"/>
    </location>
</feature>
<dbReference type="AlphaFoldDB" id="A0AA36CA96"/>
<sequence>MLLTLILIAASAALTWYLIWAFKRSHYWQGRAVPGPRGSFPFGVIFEVLDPAHPWMYKLTEYTKKFGKIWGYQEGMFNVLVVADLELSNEVLHRRFEEFPERKGNHLIKRGPKDARVHLAEAWGQRWKRLRTIVTPQFSNNSLKKVLPIINDSSRHLAAHVGKHVDQKSINIHRYYQEYTMDVIARIAMGVQGSRQWNSQFPDILRGIFERDGRQPIFLLAVAAPFLKPILHPIFMKLSKLMKMPASVLFEQIERAVAERKKLRESGTFTSNDFIDLFLDAESNIDHSKEGAYDRRDVNVSRKLTEDEVIAQCFVFLLAGFDTTANTLAYVSHFLAQNKDIQDRVREEIDSVCTTEEVTYEQLADLKFMDCVTKEGLRLHPLATVAVSRIAENNCELAGIKIDKGTIIQIDAYTLGRSKEIWGDDAEEFVPERWMNATAEQKMAYLPFGSGPRMCVGNRLAYNEEKMALVQLLRKYELFPCPEASGLELKGAITISPVSVDLLIKERAPPSA</sequence>
<comment type="similarity">
    <text evidence="2 10">Belongs to the cytochrome P450 family.</text>
</comment>
<keyword evidence="12" id="KW-1185">Reference proteome</keyword>
<evidence type="ECO:0008006" key="13">
    <source>
        <dbReference type="Google" id="ProtNLM"/>
    </source>
</evidence>
<dbReference type="GO" id="GO:0005506">
    <property type="term" value="F:iron ion binding"/>
    <property type="evidence" value="ECO:0007669"/>
    <property type="project" value="InterPro"/>
</dbReference>